<dbReference type="InterPro" id="IPR023562">
    <property type="entry name" value="ClpP/TepA"/>
</dbReference>
<organism evidence="1 2">
    <name type="scientific">Roseburia hominis</name>
    <dbReference type="NCBI Taxonomy" id="301301"/>
    <lineage>
        <taxon>Bacteria</taxon>
        <taxon>Bacillati</taxon>
        <taxon>Bacillota</taxon>
        <taxon>Clostridia</taxon>
        <taxon>Lachnospirales</taxon>
        <taxon>Lachnospiraceae</taxon>
        <taxon>Roseburia</taxon>
    </lineage>
</organism>
<dbReference type="InterPro" id="IPR029045">
    <property type="entry name" value="ClpP/crotonase-like_dom_sf"/>
</dbReference>
<gene>
    <name evidence="1" type="ORF">DWX93_01805</name>
</gene>
<name>A0A395VCK7_9FIRM</name>
<dbReference type="AlphaFoldDB" id="A0A395VCK7"/>
<dbReference type="GO" id="GO:0008233">
    <property type="term" value="F:peptidase activity"/>
    <property type="evidence" value="ECO:0007669"/>
    <property type="project" value="UniProtKB-KW"/>
</dbReference>
<dbReference type="Proteomes" id="UP000266172">
    <property type="component" value="Unassembled WGS sequence"/>
</dbReference>
<comment type="caution">
    <text evidence="1">The sequence shown here is derived from an EMBL/GenBank/DDBJ whole genome shotgun (WGS) entry which is preliminary data.</text>
</comment>
<reference evidence="1 2" key="1">
    <citation type="submission" date="2018-08" db="EMBL/GenBank/DDBJ databases">
        <title>A genome reference for cultivated species of the human gut microbiota.</title>
        <authorList>
            <person name="Zou Y."/>
            <person name="Xue W."/>
            <person name="Luo G."/>
        </authorList>
    </citation>
    <scope>NUCLEOTIDE SEQUENCE [LARGE SCALE GENOMIC DNA]</scope>
    <source>
        <strain evidence="1 2">AF22-12AC</strain>
    </source>
</reference>
<keyword evidence="1" id="KW-0645">Protease</keyword>
<evidence type="ECO:0000313" key="1">
    <source>
        <dbReference type="EMBL" id="RGS42094.1"/>
    </source>
</evidence>
<evidence type="ECO:0000313" key="2">
    <source>
        <dbReference type="Proteomes" id="UP000266172"/>
    </source>
</evidence>
<proteinExistence type="predicted"/>
<protein>
    <submittedName>
        <fullName evidence="1">Clp protease</fullName>
    </submittedName>
</protein>
<accession>A0A395VCK7</accession>
<dbReference type="RefSeq" id="WP_118096435.1">
    <property type="nucleotide sequence ID" value="NZ_QRVL01000001.1"/>
</dbReference>
<dbReference type="Gene3D" id="3.90.226.10">
    <property type="entry name" value="2-enoyl-CoA Hydratase, Chain A, domain 1"/>
    <property type="match status" value="1"/>
</dbReference>
<dbReference type="Pfam" id="PF00574">
    <property type="entry name" value="CLP_protease"/>
    <property type="match status" value="1"/>
</dbReference>
<dbReference type="SUPFAM" id="SSF52096">
    <property type="entry name" value="ClpP/crotonase"/>
    <property type="match status" value="1"/>
</dbReference>
<keyword evidence="1" id="KW-0378">Hydrolase</keyword>
<dbReference type="GO" id="GO:0006508">
    <property type="term" value="P:proteolysis"/>
    <property type="evidence" value="ECO:0007669"/>
    <property type="project" value="UniProtKB-KW"/>
</dbReference>
<sequence>MSEKQEQKNEDIREFGQVALNNNRENNRISLLTIIGEIEGHDCLPATTKTTKYEHVLPKLAEMEDNRDTEGILLLLNTVGGDVESGLAIAEMIASISKPTVSLVLGGSHSIGVPLAVSTDYSFIVPSGTMVIHPVRMSGTVIGAKPTYDYFKQMQNRILTFIASHSKAGEERLEELMMNTGMLTKDLGTILVGEEAVREGLIDAVGGIDAAFLKLHAMIDATKGKNY</sequence>
<dbReference type="EMBL" id="QRVL01000001">
    <property type="protein sequence ID" value="RGS42094.1"/>
    <property type="molecule type" value="Genomic_DNA"/>
</dbReference>